<proteinExistence type="predicted"/>
<dbReference type="KEGG" id="schi:SCHIN_v1c04630"/>
<dbReference type="RefSeq" id="WP_166508051.1">
    <property type="nucleotide sequence ID" value="NZ_CP043026.1"/>
</dbReference>
<name>A0A5B9Y3Y0_9MOLU</name>
<dbReference type="Proteomes" id="UP000323144">
    <property type="component" value="Chromosome"/>
</dbReference>
<organism evidence="1 2">
    <name type="scientific">Spiroplasma chinense</name>
    <dbReference type="NCBI Taxonomy" id="216932"/>
    <lineage>
        <taxon>Bacteria</taxon>
        <taxon>Bacillati</taxon>
        <taxon>Mycoplasmatota</taxon>
        <taxon>Mollicutes</taxon>
        <taxon>Entomoplasmatales</taxon>
        <taxon>Spiroplasmataceae</taxon>
        <taxon>Spiroplasma</taxon>
    </lineage>
</organism>
<sequence length="531" mass="63190">MNIFEKESVFWYGLHLIAVDEPHLKYQITTQKELISRLYPLVFCGVIQYKLYRGIKIEEIPLEETNDYVNYIIENMDDIYRVKYRFVSNKPKKIQLKDEEEIELIQDIISGLLIPYINKYCFHKLDTIANMSEAFIGESIINYEYDINHKSDDGKLKTSMLYPFLFTLNLIKVFDKQGLYHRVLKYYQKDDLVRKYKNGREWKQKEIEYLQETIELLENDEEWSMFLSNFSVSKWDLFDIKERFKALLQLTKVTTILMKDEITAVTMLSDGEEIFEMLENNLPLYIDIDRYIDENGKQIKPFDKCNKSILAPFALKNINRFILKPYIESKGERHCVVESQKIDDYCQIVLKATTKIKTLLLTHEYLPKVIDSVINVKKKMFCEILELFVEIKDGKFKRNLDFKNFSEETLFITEEEYLEIVNYEFKELEDFLVKPAFKKIGRAMTVCLALEPKTARISNYSLKELLMYLLVIFGPHPLDHTIQTQESVDNIHAKLVKFCKLYEEVKEKTTKKEFANELQVYLELPLKLLNW</sequence>
<evidence type="ECO:0000313" key="1">
    <source>
        <dbReference type="EMBL" id="QEH61660.1"/>
    </source>
</evidence>
<dbReference type="AlphaFoldDB" id="A0A5B9Y3Y0"/>
<protein>
    <submittedName>
        <fullName evidence="1">Uncharacterized protein</fullName>
    </submittedName>
</protein>
<dbReference type="EMBL" id="CP043026">
    <property type="protein sequence ID" value="QEH61660.1"/>
    <property type="molecule type" value="Genomic_DNA"/>
</dbReference>
<evidence type="ECO:0000313" key="2">
    <source>
        <dbReference type="Proteomes" id="UP000323144"/>
    </source>
</evidence>
<accession>A0A5B9Y3Y0</accession>
<keyword evidence="2" id="KW-1185">Reference proteome</keyword>
<gene>
    <name evidence="1" type="ORF">SCHIN_v1c04630</name>
</gene>
<reference evidence="1 2" key="1">
    <citation type="submission" date="2019-08" db="EMBL/GenBank/DDBJ databases">
        <title>Complete genome sequence of Spiroplasma chinense CCH (DSM 19755).</title>
        <authorList>
            <person name="Shen H.-Y."/>
            <person name="Lin Y.-C."/>
            <person name="Chou L."/>
            <person name="Kuo C.-H."/>
        </authorList>
    </citation>
    <scope>NUCLEOTIDE SEQUENCE [LARGE SCALE GENOMIC DNA]</scope>
    <source>
        <strain evidence="1 2">CCH</strain>
    </source>
</reference>